<evidence type="ECO:0000313" key="2">
    <source>
        <dbReference type="Proteomes" id="UP001207468"/>
    </source>
</evidence>
<name>A0ACC0ULK3_9AGAM</name>
<proteinExistence type="predicted"/>
<sequence>MDPSTPVSLGRKSLTLCVQRSVAKYCDVLEIPSQNSPISLTVPTTPSHGLAGISYTGHQSFVASPPPNIPRTGERPLRRGVENNATASGNLPWGPTVSDGNRVHLSLSQGQSQGYYNHDPTPPVQSHRAPNSTPDGSQNCMIPGCPLKAYYNYADREQTEYCGQGHELQAIETGLAGTCVMCKGRPRRMGELVCGRTCREQERLATQVHGYYYGVEVTRREPRRPGA</sequence>
<accession>A0ACC0ULK3</accession>
<gene>
    <name evidence="1" type="ORF">F5148DRAFT_1167740</name>
</gene>
<dbReference type="Proteomes" id="UP001207468">
    <property type="component" value="Unassembled WGS sequence"/>
</dbReference>
<dbReference type="EMBL" id="JAGFNK010000015">
    <property type="protein sequence ID" value="KAI9511944.1"/>
    <property type="molecule type" value="Genomic_DNA"/>
</dbReference>
<organism evidence="1 2">
    <name type="scientific">Russula earlei</name>
    <dbReference type="NCBI Taxonomy" id="71964"/>
    <lineage>
        <taxon>Eukaryota</taxon>
        <taxon>Fungi</taxon>
        <taxon>Dikarya</taxon>
        <taxon>Basidiomycota</taxon>
        <taxon>Agaricomycotina</taxon>
        <taxon>Agaricomycetes</taxon>
        <taxon>Russulales</taxon>
        <taxon>Russulaceae</taxon>
        <taxon>Russula</taxon>
    </lineage>
</organism>
<comment type="caution">
    <text evidence="1">The sequence shown here is derived from an EMBL/GenBank/DDBJ whole genome shotgun (WGS) entry which is preliminary data.</text>
</comment>
<protein>
    <submittedName>
        <fullName evidence="1">Uncharacterized protein</fullName>
    </submittedName>
</protein>
<reference evidence="1" key="1">
    <citation type="submission" date="2021-03" db="EMBL/GenBank/DDBJ databases">
        <title>Evolutionary priming and transition to the ectomycorrhizal habit in an iconic lineage of mushroom-forming fungi: is preadaptation a requirement?</title>
        <authorList>
            <consortium name="DOE Joint Genome Institute"/>
            <person name="Looney B.P."/>
            <person name="Miyauchi S."/>
            <person name="Morin E."/>
            <person name="Drula E."/>
            <person name="Courty P.E."/>
            <person name="Chicoki N."/>
            <person name="Fauchery L."/>
            <person name="Kohler A."/>
            <person name="Kuo A."/>
            <person name="LaButti K."/>
            <person name="Pangilinan J."/>
            <person name="Lipzen A."/>
            <person name="Riley R."/>
            <person name="Andreopoulos W."/>
            <person name="He G."/>
            <person name="Johnson J."/>
            <person name="Barry K.W."/>
            <person name="Grigoriev I.V."/>
            <person name="Nagy L."/>
            <person name="Hibbett D."/>
            <person name="Henrissat B."/>
            <person name="Matheny P.B."/>
            <person name="Labbe J."/>
            <person name="Martin A.F."/>
        </authorList>
    </citation>
    <scope>NUCLEOTIDE SEQUENCE</scope>
    <source>
        <strain evidence="1">BPL698</strain>
    </source>
</reference>
<keyword evidence="2" id="KW-1185">Reference proteome</keyword>
<evidence type="ECO:0000313" key="1">
    <source>
        <dbReference type="EMBL" id="KAI9511944.1"/>
    </source>
</evidence>